<dbReference type="VEuPathDB" id="FungiDB:ASPSYDRAFT_159698"/>
<gene>
    <name evidence="1" type="ORF">ASPSYDRAFT_159698</name>
</gene>
<proteinExistence type="predicted"/>
<dbReference type="Proteomes" id="UP000184356">
    <property type="component" value="Unassembled WGS sequence"/>
</dbReference>
<evidence type="ECO:0008006" key="3">
    <source>
        <dbReference type="Google" id="ProtNLM"/>
    </source>
</evidence>
<dbReference type="PANTHER" id="PTHR28180">
    <property type="entry name" value="CONSERVED MITOCHONDRIAL PROTEIN-RELATED"/>
    <property type="match status" value="1"/>
</dbReference>
<accession>A0A1L9T530</accession>
<keyword evidence="2" id="KW-1185">Reference proteome</keyword>
<organism evidence="1 2">
    <name type="scientific">Aspergillus sydowii CBS 593.65</name>
    <dbReference type="NCBI Taxonomy" id="1036612"/>
    <lineage>
        <taxon>Eukaryota</taxon>
        <taxon>Fungi</taxon>
        <taxon>Dikarya</taxon>
        <taxon>Ascomycota</taxon>
        <taxon>Pezizomycotina</taxon>
        <taxon>Eurotiomycetes</taxon>
        <taxon>Eurotiomycetidae</taxon>
        <taxon>Eurotiales</taxon>
        <taxon>Aspergillaceae</taxon>
        <taxon>Aspergillus</taxon>
        <taxon>Aspergillus subgen. Nidulantes</taxon>
    </lineage>
</organism>
<dbReference type="SUPFAM" id="SSF69118">
    <property type="entry name" value="AhpD-like"/>
    <property type="match status" value="1"/>
</dbReference>
<dbReference type="InterPro" id="IPR029032">
    <property type="entry name" value="AhpD-like"/>
</dbReference>
<protein>
    <recommendedName>
        <fullName evidence="3">Carboxymuconolactone decarboxylase-like domain-containing protein</fullName>
    </recommendedName>
</protein>
<evidence type="ECO:0000313" key="1">
    <source>
        <dbReference type="EMBL" id="OJJ54517.1"/>
    </source>
</evidence>
<dbReference type="Gene3D" id="1.20.1290.10">
    <property type="entry name" value="AhpD-like"/>
    <property type="match status" value="1"/>
</dbReference>
<name>A0A1L9T530_9EURO</name>
<dbReference type="STRING" id="1036612.A0A1L9T530"/>
<dbReference type="OrthoDB" id="5537330at2759"/>
<reference evidence="2" key="1">
    <citation type="journal article" date="2017" name="Genome Biol.">
        <title>Comparative genomics reveals high biological diversity and specific adaptations in the industrially and medically important fungal genus Aspergillus.</title>
        <authorList>
            <person name="de Vries R.P."/>
            <person name="Riley R."/>
            <person name="Wiebenga A."/>
            <person name="Aguilar-Osorio G."/>
            <person name="Amillis S."/>
            <person name="Uchima C.A."/>
            <person name="Anderluh G."/>
            <person name="Asadollahi M."/>
            <person name="Askin M."/>
            <person name="Barry K."/>
            <person name="Battaglia E."/>
            <person name="Bayram O."/>
            <person name="Benocci T."/>
            <person name="Braus-Stromeyer S.A."/>
            <person name="Caldana C."/>
            <person name="Canovas D."/>
            <person name="Cerqueira G.C."/>
            <person name="Chen F."/>
            <person name="Chen W."/>
            <person name="Choi C."/>
            <person name="Clum A."/>
            <person name="Dos Santos R.A."/>
            <person name="Damasio A.R."/>
            <person name="Diallinas G."/>
            <person name="Emri T."/>
            <person name="Fekete E."/>
            <person name="Flipphi M."/>
            <person name="Freyberg S."/>
            <person name="Gallo A."/>
            <person name="Gournas C."/>
            <person name="Habgood R."/>
            <person name="Hainaut M."/>
            <person name="Harispe M.L."/>
            <person name="Henrissat B."/>
            <person name="Hilden K.S."/>
            <person name="Hope R."/>
            <person name="Hossain A."/>
            <person name="Karabika E."/>
            <person name="Karaffa L."/>
            <person name="Karanyi Z."/>
            <person name="Krasevec N."/>
            <person name="Kuo A."/>
            <person name="Kusch H."/>
            <person name="LaButti K."/>
            <person name="Lagendijk E.L."/>
            <person name="Lapidus A."/>
            <person name="Levasseur A."/>
            <person name="Lindquist E."/>
            <person name="Lipzen A."/>
            <person name="Logrieco A.F."/>
            <person name="MacCabe A."/>
            <person name="Maekelae M.R."/>
            <person name="Malavazi I."/>
            <person name="Melin P."/>
            <person name="Meyer V."/>
            <person name="Mielnichuk N."/>
            <person name="Miskei M."/>
            <person name="Molnar A.P."/>
            <person name="Mule G."/>
            <person name="Ngan C.Y."/>
            <person name="Orejas M."/>
            <person name="Orosz E."/>
            <person name="Ouedraogo J.P."/>
            <person name="Overkamp K.M."/>
            <person name="Park H.-S."/>
            <person name="Perrone G."/>
            <person name="Piumi F."/>
            <person name="Punt P.J."/>
            <person name="Ram A.F."/>
            <person name="Ramon A."/>
            <person name="Rauscher S."/>
            <person name="Record E."/>
            <person name="Riano-Pachon D.M."/>
            <person name="Robert V."/>
            <person name="Roehrig J."/>
            <person name="Ruller R."/>
            <person name="Salamov A."/>
            <person name="Salih N.S."/>
            <person name="Samson R.A."/>
            <person name="Sandor E."/>
            <person name="Sanguinetti M."/>
            <person name="Schuetze T."/>
            <person name="Sepcic K."/>
            <person name="Shelest E."/>
            <person name="Sherlock G."/>
            <person name="Sophianopoulou V."/>
            <person name="Squina F.M."/>
            <person name="Sun H."/>
            <person name="Susca A."/>
            <person name="Todd R.B."/>
            <person name="Tsang A."/>
            <person name="Unkles S.E."/>
            <person name="van de Wiele N."/>
            <person name="van Rossen-Uffink D."/>
            <person name="Oliveira J.V."/>
            <person name="Vesth T.C."/>
            <person name="Visser J."/>
            <person name="Yu J.-H."/>
            <person name="Zhou M."/>
            <person name="Andersen M.R."/>
            <person name="Archer D.B."/>
            <person name="Baker S.E."/>
            <person name="Benoit I."/>
            <person name="Brakhage A.A."/>
            <person name="Braus G.H."/>
            <person name="Fischer R."/>
            <person name="Frisvad J.C."/>
            <person name="Goldman G.H."/>
            <person name="Houbraken J."/>
            <person name="Oakley B."/>
            <person name="Pocsi I."/>
            <person name="Scazzocchio C."/>
            <person name="Seiboth B."/>
            <person name="vanKuyk P.A."/>
            <person name="Wortman J."/>
            <person name="Dyer P.S."/>
            <person name="Grigoriev I.V."/>
        </authorList>
    </citation>
    <scope>NUCLEOTIDE SEQUENCE [LARGE SCALE GENOMIC DNA]</scope>
    <source>
        <strain evidence="2">CBS 593.65</strain>
    </source>
</reference>
<dbReference type="PANTHER" id="PTHR28180:SF2">
    <property type="entry name" value="PEROXISOMAL PROTEIN 2"/>
    <property type="match status" value="1"/>
</dbReference>
<dbReference type="EMBL" id="KV878594">
    <property type="protein sequence ID" value="OJJ54517.1"/>
    <property type="molecule type" value="Genomic_DNA"/>
</dbReference>
<evidence type="ECO:0000313" key="2">
    <source>
        <dbReference type="Proteomes" id="UP000184356"/>
    </source>
</evidence>
<dbReference type="AlphaFoldDB" id="A0A1L9T530"/>
<sequence>MPETPILPAAFFSPAASLPPPTRLRWYICVVVTLSSLNYPDVIPQVYAHFDSDLLSIHSPEDRFSAVRKLREGLIKSTGIVGAARTGNAMRTLASCVPRELQEKETSLRSQESDHVARERGKAFWSRIYARNRAFDPGATVRASPDYAFVVREVLYARIFSFDAVIDDLLTGYVIVSALYGMDCPNQLQNHMKGMLINGATREDLEELRDLCLGLAKVLGVRFRHTPPLIPEKPDEGESSG</sequence>
<dbReference type="InterPro" id="IPR052999">
    <property type="entry name" value="PTS1_Protein"/>
</dbReference>
<dbReference type="GeneID" id="63758923"/>
<dbReference type="RefSeq" id="XP_040698323.1">
    <property type="nucleotide sequence ID" value="XM_040842850.1"/>
</dbReference>